<keyword evidence="2" id="KW-1185">Reference proteome</keyword>
<name>A0A9J6FYQ3_HAELO</name>
<comment type="caution">
    <text evidence="1">The sequence shown here is derived from an EMBL/GenBank/DDBJ whole genome shotgun (WGS) entry which is preliminary data.</text>
</comment>
<sequence>MSRRLFPPPHPKLNRAKAVSLRLLQTGTYPCLAVLHEVYPEVYRDDACPSCRQTSTLAHMLWECGSACPKFSKEEWDSLLRSPALDKQILAVRRARDRTGGLDLPVPTWVSRVRDELASSPDPQ</sequence>
<dbReference type="VEuPathDB" id="VectorBase:HLOH_046943"/>
<organism evidence="1 2">
    <name type="scientific">Haemaphysalis longicornis</name>
    <name type="common">Bush tick</name>
    <dbReference type="NCBI Taxonomy" id="44386"/>
    <lineage>
        <taxon>Eukaryota</taxon>
        <taxon>Metazoa</taxon>
        <taxon>Ecdysozoa</taxon>
        <taxon>Arthropoda</taxon>
        <taxon>Chelicerata</taxon>
        <taxon>Arachnida</taxon>
        <taxon>Acari</taxon>
        <taxon>Parasitiformes</taxon>
        <taxon>Ixodida</taxon>
        <taxon>Ixodoidea</taxon>
        <taxon>Ixodidae</taxon>
        <taxon>Haemaphysalinae</taxon>
        <taxon>Haemaphysalis</taxon>
    </lineage>
</organism>
<reference evidence="1 2" key="1">
    <citation type="journal article" date="2020" name="Cell">
        <title>Large-Scale Comparative Analyses of Tick Genomes Elucidate Their Genetic Diversity and Vector Capacities.</title>
        <authorList>
            <consortium name="Tick Genome and Microbiome Consortium (TIGMIC)"/>
            <person name="Jia N."/>
            <person name="Wang J."/>
            <person name="Shi W."/>
            <person name="Du L."/>
            <person name="Sun Y."/>
            <person name="Zhan W."/>
            <person name="Jiang J.F."/>
            <person name="Wang Q."/>
            <person name="Zhang B."/>
            <person name="Ji P."/>
            <person name="Bell-Sakyi L."/>
            <person name="Cui X.M."/>
            <person name="Yuan T.T."/>
            <person name="Jiang B.G."/>
            <person name="Yang W.F."/>
            <person name="Lam T.T."/>
            <person name="Chang Q.C."/>
            <person name="Ding S.J."/>
            <person name="Wang X.J."/>
            <person name="Zhu J.G."/>
            <person name="Ruan X.D."/>
            <person name="Zhao L."/>
            <person name="Wei J.T."/>
            <person name="Ye R.Z."/>
            <person name="Que T.C."/>
            <person name="Du C.H."/>
            <person name="Zhou Y.H."/>
            <person name="Cheng J.X."/>
            <person name="Dai P.F."/>
            <person name="Guo W.B."/>
            <person name="Han X.H."/>
            <person name="Huang E.J."/>
            <person name="Li L.F."/>
            <person name="Wei W."/>
            <person name="Gao Y.C."/>
            <person name="Liu J.Z."/>
            <person name="Shao H.Z."/>
            <person name="Wang X."/>
            <person name="Wang C.C."/>
            <person name="Yang T.C."/>
            <person name="Huo Q.B."/>
            <person name="Li W."/>
            <person name="Chen H.Y."/>
            <person name="Chen S.E."/>
            <person name="Zhou L.G."/>
            <person name="Ni X.B."/>
            <person name="Tian J.H."/>
            <person name="Sheng Y."/>
            <person name="Liu T."/>
            <person name="Pan Y.S."/>
            <person name="Xia L.Y."/>
            <person name="Li J."/>
            <person name="Zhao F."/>
            <person name="Cao W.C."/>
        </authorList>
    </citation>
    <scope>NUCLEOTIDE SEQUENCE [LARGE SCALE GENOMIC DNA]</scope>
    <source>
        <strain evidence="1">HaeL-2018</strain>
    </source>
</reference>
<evidence type="ECO:0000313" key="1">
    <source>
        <dbReference type="EMBL" id="KAH9367600.1"/>
    </source>
</evidence>
<protein>
    <recommendedName>
        <fullName evidence="3">Tick transposon</fullName>
    </recommendedName>
</protein>
<proteinExistence type="predicted"/>
<accession>A0A9J6FYQ3</accession>
<evidence type="ECO:0008006" key="3">
    <source>
        <dbReference type="Google" id="ProtNLM"/>
    </source>
</evidence>
<dbReference type="OMA" id="WECGSAC"/>
<dbReference type="AlphaFoldDB" id="A0A9J6FYQ3"/>
<gene>
    <name evidence="1" type="ORF">HPB48_009971</name>
</gene>
<dbReference type="Proteomes" id="UP000821853">
    <property type="component" value="Chromosome 2"/>
</dbReference>
<dbReference type="OrthoDB" id="6527330at2759"/>
<evidence type="ECO:0000313" key="2">
    <source>
        <dbReference type="Proteomes" id="UP000821853"/>
    </source>
</evidence>
<dbReference type="EMBL" id="JABSTR010000004">
    <property type="protein sequence ID" value="KAH9367600.1"/>
    <property type="molecule type" value="Genomic_DNA"/>
</dbReference>